<protein>
    <submittedName>
        <fullName evidence="1">Uncharacterized protein</fullName>
    </submittedName>
</protein>
<comment type="caution">
    <text evidence="1">The sequence shown here is derived from an EMBL/GenBank/DDBJ whole genome shotgun (WGS) entry which is preliminary data.</text>
</comment>
<organism evidence="1 2">
    <name type="scientific">Mucuna pruriens</name>
    <name type="common">Velvet bean</name>
    <name type="synonym">Dolichos pruriens</name>
    <dbReference type="NCBI Taxonomy" id="157652"/>
    <lineage>
        <taxon>Eukaryota</taxon>
        <taxon>Viridiplantae</taxon>
        <taxon>Streptophyta</taxon>
        <taxon>Embryophyta</taxon>
        <taxon>Tracheophyta</taxon>
        <taxon>Spermatophyta</taxon>
        <taxon>Magnoliopsida</taxon>
        <taxon>eudicotyledons</taxon>
        <taxon>Gunneridae</taxon>
        <taxon>Pentapetalae</taxon>
        <taxon>rosids</taxon>
        <taxon>fabids</taxon>
        <taxon>Fabales</taxon>
        <taxon>Fabaceae</taxon>
        <taxon>Papilionoideae</taxon>
        <taxon>50 kb inversion clade</taxon>
        <taxon>NPAAA clade</taxon>
        <taxon>indigoferoid/millettioid clade</taxon>
        <taxon>Phaseoleae</taxon>
        <taxon>Mucuna</taxon>
    </lineage>
</organism>
<sequence length="278" mass="32663">MKSLSNLARTSKVFPPGLNPNTVSEILEYAETHYLYFIHQTMKYKLTSSFMFNPKNLYGGVFELFCDIGWDLCEPTIWAIWCKSVQYYIPIALKTKDAYDILMNPEKEHFLFWTVLEWFSPLQWWRTELRRIMIFEEGRRIPNEEYPPLVSIFMVHKPYFHITEGQLGSHNVAYSWGNFEDYPLDESYQLQLANHLREMNSIKRSPTDTVPDNLHRLIPSSSNGQQTRSSKTITEYFLPEGTCHVEEHVIYAIRPLSKMQVCSTLASFEDLVYQKASD</sequence>
<dbReference type="AlphaFoldDB" id="A0A371FHL8"/>
<evidence type="ECO:0000313" key="1">
    <source>
        <dbReference type="EMBL" id="RDX77782.1"/>
    </source>
</evidence>
<gene>
    <name evidence="1" type="ORF">CR513_42045</name>
</gene>
<feature type="non-terminal residue" evidence="1">
    <location>
        <position position="1"/>
    </location>
</feature>
<accession>A0A371FHL8</accession>
<name>A0A371FHL8_MUCPR</name>
<proteinExistence type="predicted"/>
<evidence type="ECO:0000313" key="2">
    <source>
        <dbReference type="Proteomes" id="UP000257109"/>
    </source>
</evidence>
<keyword evidence="2" id="KW-1185">Reference proteome</keyword>
<reference evidence="1" key="1">
    <citation type="submission" date="2018-05" db="EMBL/GenBank/DDBJ databases">
        <title>Draft genome of Mucuna pruriens seed.</title>
        <authorList>
            <person name="Nnadi N.E."/>
            <person name="Vos R."/>
            <person name="Hasami M.H."/>
            <person name="Devisetty U.K."/>
            <person name="Aguiy J.C."/>
        </authorList>
    </citation>
    <scope>NUCLEOTIDE SEQUENCE [LARGE SCALE GENOMIC DNA]</scope>
    <source>
        <strain evidence="1">JCA_2017</strain>
    </source>
</reference>
<dbReference type="EMBL" id="QJKJ01009072">
    <property type="protein sequence ID" value="RDX77782.1"/>
    <property type="molecule type" value="Genomic_DNA"/>
</dbReference>
<dbReference type="Proteomes" id="UP000257109">
    <property type="component" value="Unassembled WGS sequence"/>
</dbReference>